<feature type="binding site" evidence="7">
    <location>
        <position position="180"/>
    </location>
    <ligand>
        <name>L-glutamine</name>
        <dbReference type="ChEBI" id="CHEBI:58359"/>
    </ligand>
</feature>
<keyword evidence="3 7" id="KW-0436">Ligase</keyword>
<evidence type="ECO:0000256" key="3">
    <source>
        <dbReference type="ARBA" id="ARBA00022598"/>
    </source>
</evidence>
<dbReference type="InterPro" id="IPR014729">
    <property type="entry name" value="Rossmann-like_a/b/a_fold"/>
</dbReference>
<dbReference type="Pfam" id="PF02540">
    <property type="entry name" value="NAD_synthase"/>
    <property type="match status" value="1"/>
</dbReference>
<sequence length="575" mass="62271">MAATLRIALAQLNPVVGDIAGNEAKVLGALDDARAQGAQLVVFPELVLSGYPPEDLLLKEHFLRDCRAALDRIAAQVRDIVAVIGFPERADDVFNAAGVCADGEVRGIYRKQHLPNYGVFDELRYFQSGDTPAVVEVDGVTVGLTICEDIWQPGPPLSAEALAGAPVIVNLSASPYHAGKGAQRERMIAQRARDSLAAVAFCAQVGGQDELVFDGHSFVVDHEGRTMLRAPQFTEGVHVVTVDVEAARAHRLRDTRPRQAARTARADVDHLGAFTTGGDAETPAVPGPLPDLLPPDAEVYEALVLGTRDYVEKNGFRHVVIGLSGGIDSTLVALVAVDALGPDRVTCVTMPSPYSSSGTRGDAHVLADNLGVELLELPIQTVMSTYDELLAAPFAGREPDLTEENLQARIRGNLLMALSNKFGWLVLTTGNKSELSVGYSTLYGDSAGGFAVIKDVPKTLVYRLVAERDARAEGPLVPETVVTRPPSAELRPDQKDEDSLPPYDILDRIIEGYVEHDLGRDQLIARGLPADEIDRIIRLIDLAEYKRRQNPPGIKITPKAFGRDRRMPITNRYRE</sequence>
<keyword evidence="6 7" id="KW-0520">NAD</keyword>
<feature type="binding site" evidence="7">
    <location>
        <begin position="322"/>
        <end position="329"/>
    </location>
    <ligand>
        <name>ATP</name>
        <dbReference type="ChEBI" id="CHEBI:30616"/>
    </ligand>
</feature>
<comment type="function">
    <text evidence="7">Catalyzes the ATP-dependent amidation of deamido-NAD to form NAD. Uses L-glutamine as a nitrogen source.</text>
</comment>
<comment type="catalytic activity">
    <reaction evidence="7 8">
        <text>deamido-NAD(+) + L-glutamine + ATP + H2O = L-glutamate + AMP + diphosphate + NAD(+) + H(+)</text>
        <dbReference type="Rhea" id="RHEA:24384"/>
        <dbReference type="ChEBI" id="CHEBI:15377"/>
        <dbReference type="ChEBI" id="CHEBI:15378"/>
        <dbReference type="ChEBI" id="CHEBI:29985"/>
        <dbReference type="ChEBI" id="CHEBI:30616"/>
        <dbReference type="ChEBI" id="CHEBI:33019"/>
        <dbReference type="ChEBI" id="CHEBI:57540"/>
        <dbReference type="ChEBI" id="CHEBI:58359"/>
        <dbReference type="ChEBI" id="CHEBI:58437"/>
        <dbReference type="ChEBI" id="CHEBI:456215"/>
        <dbReference type="EC" id="6.3.5.1"/>
    </reaction>
</comment>
<protein>
    <recommendedName>
        <fullName evidence="7 8">Glutamine-dependent NAD(+) synthetase</fullName>
        <ecNumber evidence="7 8">6.3.5.1</ecNumber>
    </recommendedName>
    <alternativeName>
        <fullName evidence="7 8">NAD(+) synthase [glutamine-hydrolyzing]</fullName>
    </alternativeName>
</protein>
<dbReference type="Gene3D" id="3.40.50.620">
    <property type="entry name" value="HUPs"/>
    <property type="match status" value="1"/>
</dbReference>
<dbReference type="CDD" id="cd07570">
    <property type="entry name" value="GAT_Gln-NAD-synth"/>
    <property type="match status" value="1"/>
</dbReference>
<feature type="binding site" evidence="7">
    <location>
        <position position="434"/>
    </location>
    <ligand>
        <name>deamido-NAD(+)</name>
        <dbReference type="ChEBI" id="CHEBI:58437"/>
        <note>ligand shared between two neighboring subunits</note>
    </ligand>
</feature>
<evidence type="ECO:0000313" key="12">
    <source>
        <dbReference type="EMBL" id="UUY02368.1"/>
    </source>
</evidence>
<dbReference type="InterPro" id="IPR000132">
    <property type="entry name" value="Nitrilase/CN_hydratase_CS"/>
</dbReference>
<dbReference type="EC" id="6.3.5.1" evidence="7 8"/>
<dbReference type="InterPro" id="IPR003694">
    <property type="entry name" value="NAD_synthase"/>
</dbReference>
<feature type="active site" description="Proton acceptor" evidence="9">
    <location>
        <position position="45"/>
    </location>
</feature>
<feature type="binding site" evidence="7">
    <location>
        <position position="429"/>
    </location>
    <ligand>
        <name>ATP</name>
        <dbReference type="ChEBI" id="CHEBI:30616"/>
    </ligand>
</feature>
<feature type="active site" description="Proton acceptor; for glutaminase activity" evidence="7">
    <location>
        <position position="45"/>
    </location>
</feature>
<comment type="similarity">
    <text evidence="2 7 8">In the C-terminal section; belongs to the NAD synthetase family.</text>
</comment>
<accession>A0ABY5PCG1</accession>
<evidence type="ECO:0000256" key="6">
    <source>
        <dbReference type="ARBA" id="ARBA00023027"/>
    </source>
</evidence>
<dbReference type="Gene3D" id="3.60.110.10">
    <property type="entry name" value="Carbon-nitrogen hydrolase"/>
    <property type="match status" value="1"/>
</dbReference>
<evidence type="ECO:0000256" key="10">
    <source>
        <dbReference type="RuleBase" id="RU003811"/>
    </source>
</evidence>
<dbReference type="Proteomes" id="UP001058860">
    <property type="component" value="Chromosome"/>
</dbReference>
<dbReference type="NCBIfam" id="NF010588">
    <property type="entry name" value="PRK13981.1"/>
    <property type="match status" value="1"/>
</dbReference>
<evidence type="ECO:0000256" key="4">
    <source>
        <dbReference type="ARBA" id="ARBA00022741"/>
    </source>
</evidence>
<dbReference type="PANTHER" id="PTHR23090">
    <property type="entry name" value="NH 3 /GLUTAMINE-DEPENDENT NAD + SYNTHETASE"/>
    <property type="match status" value="1"/>
</dbReference>
<feature type="active site" description="Nucleophile; for glutaminase activity" evidence="7">
    <location>
        <position position="147"/>
    </location>
</feature>
<comment type="similarity">
    <text evidence="10">Belongs to the NAD synthetase family.</text>
</comment>
<comment type="caution">
    <text evidence="7">Lacks conserved residue(s) required for the propagation of feature annotation.</text>
</comment>
<dbReference type="PIRSF" id="PIRSF006630">
    <property type="entry name" value="NADS_GAT"/>
    <property type="match status" value="1"/>
</dbReference>
<comment type="pathway">
    <text evidence="1 7 8">Cofactor biosynthesis; NAD(+) biosynthesis; NAD(+) from deamido-NAD(+) (L-Gln route): step 1/1.</text>
</comment>
<evidence type="ECO:0000256" key="8">
    <source>
        <dbReference type="PIRNR" id="PIRNR006630"/>
    </source>
</evidence>
<evidence type="ECO:0000256" key="2">
    <source>
        <dbReference type="ARBA" id="ARBA00007145"/>
    </source>
</evidence>
<evidence type="ECO:0000256" key="1">
    <source>
        <dbReference type="ARBA" id="ARBA00005188"/>
    </source>
</evidence>
<name>A0ABY5PCG1_9ACTN</name>
<dbReference type="InterPro" id="IPR036526">
    <property type="entry name" value="C-N_Hydrolase_sf"/>
</dbReference>
<dbReference type="SUPFAM" id="SSF52402">
    <property type="entry name" value="Adenine nucleotide alpha hydrolases-like"/>
    <property type="match status" value="1"/>
</dbReference>
<organism evidence="12 13">
    <name type="scientific">Svornostia abyssi</name>
    <dbReference type="NCBI Taxonomy" id="2898438"/>
    <lineage>
        <taxon>Bacteria</taxon>
        <taxon>Bacillati</taxon>
        <taxon>Actinomycetota</taxon>
        <taxon>Thermoleophilia</taxon>
        <taxon>Solirubrobacterales</taxon>
        <taxon>Baekduiaceae</taxon>
        <taxon>Svornostia</taxon>
    </lineage>
</organism>
<feature type="binding site" evidence="7">
    <location>
        <position position="546"/>
    </location>
    <ligand>
        <name>deamido-NAD(+)</name>
        <dbReference type="ChEBI" id="CHEBI:58437"/>
        <note>ligand shared between two neighboring subunits</note>
    </ligand>
</feature>
<evidence type="ECO:0000259" key="11">
    <source>
        <dbReference type="PROSITE" id="PS50263"/>
    </source>
</evidence>
<dbReference type="GO" id="GO:0003952">
    <property type="term" value="F:NAD+ synthase (glutamine-hydrolyzing) activity"/>
    <property type="evidence" value="ECO:0007669"/>
    <property type="project" value="UniProtKB-EC"/>
</dbReference>
<dbReference type="NCBIfam" id="TIGR00552">
    <property type="entry name" value="nadE"/>
    <property type="match status" value="1"/>
</dbReference>
<dbReference type="InterPro" id="IPR014445">
    <property type="entry name" value="Gln-dep_NAD_synthase"/>
</dbReference>
<dbReference type="Pfam" id="PF00795">
    <property type="entry name" value="CN_hydrolase"/>
    <property type="match status" value="1"/>
</dbReference>
<proteinExistence type="inferred from homology"/>
<keyword evidence="4 7" id="KW-0547">Nucleotide-binding</keyword>
<evidence type="ECO:0000256" key="9">
    <source>
        <dbReference type="PROSITE-ProRule" id="PRU10139"/>
    </source>
</evidence>
<keyword evidence="5 7" id="KW-0067">ATP-binding</keyword>
<dbReference type="HAMAP" id="MF_02090">
    <property type="entry name" value="NadE_glutamine_dep"/>
    <property type="match status" value="1"/>
</dbReference>
<gene>
    <name evidence="7" type="primary">nadE</name>
    <name evidence="12" type="ORF">LRS13_16890</name>
</gene>
<feature type="binding site" evidence="7">
    <location>
        <position position="117"/>
    </location>
    <ligand>
        <name>L-glutamine</name>
        <dbReference type="ChEBI" id="CHEBI:58359"/>
    </ligand>
</feature>
<dbReference type="RefSeq" id="WP_353862898.1">
    <property type="nucleotide sequence ID" value="NZ_CP088295.1"/>
</dbReference>
<feature type="binding site" evidence="7">
    <location>
        <position position="174"/>
    </location>
    <ligand>
        <name>L-glutamine</name>
        <dbReference type="ChEBI" id="CHEBI:58359"/>
    </ligand>
</feature>
<dbReference type="EMBL" id="CP088295">
    <property type="protein sequence ID" value="UUY02368.1"/>
    <property type="molecule type" value="Genomic_DNA"/>
</dbReference>
<dbReference type="SUPFAM" id="SSF56317">
    <property type="entry name" value="Carbon-nitrogen hydrolase"/>
    <property type="match status" value="1"/>
</dbReference>
<dbReference type="PROSITE" id="PS50263">
    <property type="entry name" value="CN_HYDROLASE"/>
    <property type="match status" value="1"/>
</dbReference>
<evidence type="ECO:0000256" key="7">
    <source>
        <dbReference type="HAMAP-Rule" id="MF_02090"/>
    </source>
</evidence>
<dbReference type="InterPro" id="IPR003010">
    <property type="entry name" value="C-N_Hydrolase"/>
</dbReference>
<dbReference type="InterPro" id="IPR022310">
    <property type="entry name" value="NAD/GMP_synthase"/>
</dbReference>
<dbReference type="CDD" id="cd00553">
    <property type="entry name" value="NAD_synthase"/>
    <property type="match status" value="1"/>
</dbReference>
<evidence type="ECO:0000256" key="5">
    <source>
        <dbReference type="ARBA" id="ARBA00022840"/>
    </source>
</evidence>
<dbReference type="PANTHER" id="PTHR23090:SF9">
    <property type="entry name" value="GLUTAMINE-DEPENDENT NAD(+) SYNTHETASE"/>
    <property type="match status" value="1"/>
</dbReference>
<feature type="domain" description="CN hydrolase" evidence="11">
    <location>
        <begin position="5"/>
        <end position="244"/>
    </location>
</feature>
<reference evidence="13" key="1">
    <citation type="submission" date="2021-11" db="EMBL/GenBank/DDBJ databases">
        <title>Cultivation dependent microbiological survey of springs from the worlds oldest radium mine currently devoted to the extraction of radon-saturated water.</title>
        <authorList>
            <person name="Kapinusova G."/>
            <person name="Smrhova T."/>
            <person name="Strejcek M."/>
            <person name="Suman J."/>
            <person name="Jani K."/>
            <person name="Pajer P."/>
            <person name="Uhlik O."/>
        </authorList>
    </citation>
    <scope>NUCLEOTIDE SEQUENCE [LARGE SCALE GENOMIC DNA]</scope>
    <source>
        <strain evidence="13">J379</strain>
    </source>
</reference>
<dbReference type="PROSITE" id="PS00920">
    <property type="entry name" value="NITRIL_CHT_1"/>
    <property type="match status" value="1"/>
</dbReference>
<evidence type="ECO:0000313" key="13">
    <source>
        <dbReference type="Proteomes" id="UP001058860"/>
    </source>
</evidence>
<feature type="binding site" evidence="7">
    <location>
        <position position="405"/>
    </location>
    <ligand>
        <name>deamido-NAD(+)</name>
        <dbReference type="ChEBI" id="CHEBI:58437"/>
        <note>ligand shared between two neighboring subunits</note>
    </ligand>
</feature>
<feature type="active site" description="For glutaminase activity" evidence="7">
    <location>
        <position position="111"/>
    </location>
</feature>
<keyword evidence="13" id="KW-1185">Reference proteome</keyword>